<organism evidence="1 2">
    <name type="scientific">Dermacentor silvarum</name>
    <name type="common">Tick</name>
    <dbReference type="NCBI Taxonomy" id="543639"/>
    <lineage>
        <taxon>Eukaryota</taxon>
        <taxon>Metazoa</taxon>
        <taxon>Ecdysozoa</taxon>
        <taxon>Arthropoda</taxon>
        <taxon>Chelicerata</taxon>
        <taxon>Arachnida</taxon>
        <taxon>Acari</taxon>
        <taxon>Parasitiformes</taxon>
        <taxon>Ixodida</taxon>
        <taxon>Ixodoidea</taxon>
        <taxon>Ixodidae</taxon>
        <taxon>Rhipicephalinae</taxon>
        <taxon>Dermacentor</taxon>
    </lineage>
</organism>
<name>A0ACB8E2P1_DERSI</name>
<evidence type="ECO:0000313" key="2">
    <source>
        <dbReference type="Proteomes" id="UP000821865"/>
    </source>
</evidence>
<accession>A0ACB8E2P1</accession>
<dbReference type="Proteomes" id="UP000821865">
    <property type="component" value="Chromosome 1"/>
</dbReference>
<reference evidence="1" key="1">
    <citation type="submission" date="2020-05" db="EMBL/GenBank/DDBJ databases">
        <title>Large-scale comparative analyses of tick genomes elucidate their genetic diversity and vector capacities.</title>
        <authorList>
            <person name="Jia N."/>
            <person name="Wang J."/>
            <person name="Shi W."/>
            <person name="Du L."/>
            <person name="Sun Y."/>
            <person name="Zhan W."/>
            <person name="Jiang J."/>
            <person name="Wang Q."/>
            <person name="Zhang B."/>
            <person name="Ji P."/>
            <person name="Sakyi L.B."/>
            <person name="Cui X."/>
            <person name="Yuan T."/>
            <person name="Jiang B."/>
            <person name="Yang W."/>
            <person name="Lam T.T.-Y."/>
            <person name="Chang Q."/>
            <person name="Ding S."/>
            <person name="Wang X."/>
            <person name="Zhu J."/>
            <person name="Ruan X."/>
            <person name="Zhao L."/>
            <person name="Wei J."/>
            <person name="Que T."/>
            <person name="Du C."/>
            <person name="Cheng J."/>
            <person name="Dai P."/>
            <person name="Han X."/>
            <person name="Huang E."/>
            <person name="Gao Y."/>
            <person name="Liu J."/>
            <person name="Shao H."/>
            <person name="Ye R."/>
            <person name="Li L."/>
            <person name="Wei W."/>
            <person name="Wang X."/>
            <person name="Wang C."/>
            <person name="Yang T."/>
            <person name="Huo Q."/>
            <person name="Li W."/>
            <person name="Guo W."/>
            <person name="Chen H."/>
            <person name="Zhou L."/>
            <person name="Ni X."/>
            <person name="Tian J."/>
            <person name="Zhou Y."/>
            <person name="Sheng Y."/>
            <person name="Liu T."/>
            <person name="Pan Y."/>
            <person name="Xia L."/>
            <person name="Li J."/>
            <person name="Zhao F."/>
            <person name="Cao W."/>
        </authorList>
    </citation>
    <scope>NUCLEOTIDE SEQUENCE</scope>
    <source>
        <strain evidence="1">Dsil-2018</strain>
    </source>
</reference>
<proteinExistence type="predicted"/>
<dbReference type="EMBL" id="CM023470">
    <property type="protein sequence ID" value="KAH7980947.1"/>
    <property type="molecule type" value="Genomic_DNA"/>
</dbReference>
<sequence length="248" mass="27960">MRYCRSRRSRALRDSLLTSRTSLSGKMASHAAMCSPMLRQIFRLSSYVSTKSYAPLSTRLLFSTATTAPPNEREAEPKEEKPAADPSLLACQEENRKLLEQIKTIDDKYKRSLAENENLRVRMQKQIEEARVFGIQKFCKDLLDVADVLGSALSSVPKEAVTPDNPHLQNLYTGLEMTQAQMQAVFRRHGLTQLNPIGMKFDPNEHQAVFVHHDESKEPGTVGVVSKIGYKLKDRTIRPAMVGVVERT</sequence>
<gene>
    <name evidence="1" type="ORF">HPB49_020384</name>
</gene>
<keyword evidence="2" id="KW-1185">Reference proteome</keyword>
<evidence type="ECO:0000313" key="1">
    <source>
        <dbReference type="EMBL" id="KAH7980947.1"/>
    </source>
</evidence>
<protein>
    <submittedName>
        <fullName evidence="1">Uncharacterized protein</fullName>
    </submittedName>
</protein>
<comment type="caution">
    <text evidence="1">The sequence shown here is derived from an EMBL/GenBank/DDBJ whole genome shotgun (WGS) entry which is preliminary data.</text>
</comment>